<dbReference type="CDD" id="cd13124">
    <property type="entry name" value="MATE_SpoVB_like"/>
    <property type="match status" value="1"/>
</dbReference>
<feature type="transmembrane region" description="Helical" evidence="6">
    <location>
        <begin position="499"/>
        <end position="521"/>
    </location>
</feature>
<feature type="transmembrane region" description="Helical" evidence="6">
    <location>
        <begin position="128"/>
        <end position="148"/>
    </location>
</feature>
<comment type="caution">
    <text evidence="7">The sequence shown here is derived from an EMBL/GenBank/DDBJ whole genome shotgun (WGS) entry which is preliminary data.</text>
</comment>
<evidence type="ECO:0000256" key="4">
    <source>
        <dbReference type="ARBA" id="ARBA00022989"/>
    </source>
</evidence>
<dbReference type="RefSeq" id="WP_161597318.1">
    <property type="nucleotide sequence ID" value="NZ_QGQD01000041.1"/>
</dbReference>
<dbReference type="STRING" id="180332.GCA_000797495_02222"/>
<dbReference type="Pfam" id="PF01943">
    <property type="entry name" value="Polysacc_synt"/>
    <property type="match status" value="1"/>
</dbReference>
<keyword evidence="2" id="KW-1003">Cell membrane</keyword>
<organism evidence="7 8">
    <name type="scientific">Robinsoniella peoriensis</name>
    <dbReference type="NCBI Taxonomy" id="180332"/>
    <lineage>
        <taxon>Bacteria</taxon>
        <taxon>Bacillati</taxon>
        <taxon>Bacillota</taxon>
        <taxon>Clostridia</taxon>
        <taxon>Lachnospirales</taxon>
        <taxon>Lachnospiraceae</taxon>
        <taxon>Robinsoniella</taxon>
    </lineage>
</organism>
<keyword evidence="8" id="KW-1185">Reference proteome</keyword>
<accession>A0A4U8Q8N2</accession>
<proteinExistence type="predicted"/>
<feature type="transmembrane region" description="Helical" evidence="6">
    <location>
        <begin position="337"/>
        <end position="364"/>
    </location>
</feature>
<dbReference type="EMBL" id="QGQD01000041">
    <property type="protein sequence ID" value="TLD01325.1"/>
    <property type="molecule type" value="Genomic_DNA"/>
</dbReference>
<dbReference type="PANTHER" id="PTHR30250:SF21">
    <property type="entry name" value="LIPID II FLIPPASE MURJ"/>
    <property type="match status" value="1"/>
</dbReference>
<feature type="transmembrane region" description="Helical" evidence="6">
    <location>
        <begin position="187"/>
        <end position="217"/>
    </location>
</feature>
<feature type="transmembrane region" description="Helical" evidence="6">
    <location>
        <begin position="295"/>
        <end position="316"/>
    </location>
</feature>
<dbReference type="Proteomes" id="UP000306509">
    <property type="component" value="Unassembled WGS sequence"/>
</dbReference>
<feature type="transmembrane region" description="Helical" evidence="6">
    <location>
        <begin position="160"/>
        <end position="181"/>
    </location>
</feature>
<evidence type="ECO:0000313" key="8">
    <source>
        <dbReference type="Proteomes" id="UP000306509"/>
    </source>
</evidence>
<dbReference type="AlphaFoldDB" id="A0A4U8Q8N2"/>
<dbReference type="PANTHER" id="PTHR30250">
    <property type="entry name" value="PST FAMILY PREDICTED COLANIC ACID TRANSPORTER"/>
    <property type="match status" value="1"/>
</dbReference>
<gene>
    <name evidence="7" type="primary">ytgP_2</name>
    <name evidence="7" type="ORF">DSM106044_01810</name>
</gene>
<feature type="transmembrane region" description="Helical" evidence="6">
    <location>
        <begin position="238"/>
        <end position="257"/>
    </location>
</feature>
<keyword evidence="5 6" id="KW-0472">Membrane</keyword>
<name>A0A4U8Q8N2_9FIRM</name>
<sequence>MANDSKKELLLQGSILAVAGIIVKLIGFLYRIPMANMLGEVGNGLYGVAFGIYNIVLTLSCSSLPLGLSKLISQYEIKKEYRSAYRLFRNSLILAVIVGGIFWVLIYFGADFLEMCYAKPGLAKPLRIVAPTTFVMAILGVMRGFFQGKNTMIPSAVSQIIEQIINAIISIVAVMQFMRVYQSSADVFAYGAAGGIMGTLCGALSAFAFLLVLYLLYRPGYLRRVKRCKNRHVASDGRLNKLLLMTLIPISLSQAAYQLSGTLDDLIFGNILNFKGLAVDFVTAIQGVYSTQYNLLINIPIAFASSLAVSIVPSIVASKERHDRRGIFEKVNFINKFVMVLTIPSVIGFMVLARPIISLIFAALTEHRDLSVHMLQIGAVSIVFYSLASISTAILQSLNKMREPIVNAFIGLVVHLVFICPLLIFTGLNAYILVVGNIIFPLVICVLNERSLNNELHIHKDVKRTYLIPIIASLIMGIIVFFVYWIVDKFIGNTVVSVVVPLAVGVCSYFFFIFAFHCFSLEELYDLPMGRTIARFTGRFYR</sequence>
<evidence type="ECO:0000256" key="6">
    <source>
        <dbReference type="SAM" id="Phobius"/>
    </source>
</evidence>
<keyword evidence="7" id="KW-0132">Cell division</keyword>
<keyword evidence="7" id="KW-0131">Cell cycle</keyword>
<protein>
    <submittedName>
        <fullName evidence="7">Putative cell division protein YtgP</fullName>
    </submittedName>
</protein>
<dbReference type="InterPro" id="IPR050833">
    <property type="entry name" value="Poly_Biosynth_Transport"/>
</dbReference>
<dbReference type="GO" id="GO:0005886">
    <property type="term" value="C:plasma membrane"/>
    <property type="evidence" value="ECO:0007669"/>
    <property type="project" value="UniProtKB-SubCell"/>
</dbReference>
<feature type="transmembrane region" description="Helical" evidence="6">
    <location>
        <begin position="87"/>
        <end position="108"/>
    </location>
</feature>
<evidence type="ECO:0000256" key="1">
    <source>
        <dbReference type="ARBA" id="ARBA00004651"/>
    </source>
</evidence>
<keyword evidence="4 6" id="KW-1133">Transmembrane helix</keyword>
<feature type="transmembrane region" description="Helical" evidence="6">
    <location>
        <begin position="9"/>
        <end position="32"/>
    </location>
</feature>
<dbReference type="InterPro" id="IPR002797">
    <property type="entry name" value="Polysacc_synth"/>
</dbReference>
<dbReference type="GO" id="GO:0051301">
    <property type="term" value="P:cell division"/>
    <property type="evidence" value="ECO:0007669"/>
    <property type="project" value="UniProtKB-KW"/>
</dbReference>
<feature type="transmembrane region" description="Helical" evidence="6">
    <location>
        <begin position="44"/>
        <end position="66"/>
    </location>
</feature>
<keyword evidence="3 6" id="KW-0812">Transmembrane</keyword>
<feature type="transmembrane region" description="Helical" evidence="6">
    <location>
        <begin position="405"/>
        <end position="424"/>
    </location>
</feature>
<reference evidence="7 8" key="1">
    <citation type="journal article" date="2019" name="Anaerobe">
        <title>Detection of Robinsoniella peoriensis in multiple bone samples of a trauma patient.</title>
        <authorList>
            <person name="Schrottner P."/>
            <person name="Hartwich K."/>
            <person name="Bunk B."/>
            <person name="Schober I."/>
            <person name="Helbig S."/>
            <person name="Rudolph W.W."/>
            <person name="Gunzer F."/>
        </authorList>
    </citation>
    <scope>NUCLEOTIDE SEQUENCE [LARGE SCALE GENOMIC DNA]</scope>
    <source>
        <strain evidence="7 8">DSM 106044</strain>
    </source>
</reference>
<evidence type="ECO:0000256" key="3">
    <source>
        <dbReference type="ARBA" id="ARBA00022692"/>
    </source>
</evidence>
<evidence type="ECO:0000256" key="5">
    <source>
        <dbReference type="ARBA" id="ARBA00023136"/>
    </source>
</evidence>
<feature type="transmembrane region" description="Helical" evidence="6">
    <location>
        <begin position="467"/>
        <end position="487"/>
    </location>
</feature>
<dbReference type="PIRSF" id="PIRSF038958">
    <property type="entry name" value="PG_synth_SpoVB"/>
    <property type="match status" value="1"/>
</dbReference>
<dbReference type="InterPro" id="IPR024923">
    <property type="entry name" value="PG_synth_SpoVB"/>
</dbReference>
<feature type="transmembrane region" description="Helical" evidence="6">
    <location>
        <begin position="370"/>
        <end position="393"/>
    </location>
</feature>
<evidence type="ECO:0000313" key="7">
    <source>
        <dbReference type="EMBL" id="TLD01325.1"/>
    </source>
</evidence>
<comment type="subcellular location">
    <subcellularLocation>
        <location evidence="1">Cell membrane</location>
        <topology evidence="1">Multi-pass membrane protein</topology>
    </subcellularLocation>
</comment>
<feature type="transmembrane region" description="Helical" evidence="6">
    <location>
        <begin position="430"/>
        <end position="447"/>
    </location>
</feature>
<evidence type="ECO:0000256" key="2">
    <source>
        <dbReference type="ARBA" id="ARBA00022475"/>
    </source>
</evidence>